<dbReference type="InParanoid" id="M4F6Q5"/>
<sequence>MSNARLFNKHKNIRENNVDVIFDDGNEDIVEDWLVEHVEKMDSDVNFVLTTQAPKVRDLYDDDFESEDEDIVDMEFEPDVFQKDPIFHDSQPLQQ</sequence>
<reference evidence="1 2" key="1">
    <citation type="journal article" date="2011" name="Nat. Genet.">
        <title>The genome of the mesopolyploid crop species Brassica rapa.</title>
        <authorList>
            <consortium name="Brassica rapa Genome Sequencing Project Consortium"/>
            <person name="Wang X."/>
            <person name="Wang H."/>
            <person name="Wang J."/>
            <person name="Sun R."/>
            <person name="Wu J."/>
            <person name="Liu S."/>
            <person name="Bai Y."/>
            <person name="Mun J.H."/>
            <person name="Bancroft I."/>
            <person name="Cheng F."/>
            <person name="Huang S."/>
            <person name="Li X."/>
            <person name="Hua W."/>
            <person name="Wang J."/>
            <person name="Wang X."/>
            <person name="Freeling M."/>
            <person name="Pires J.C."/>
            <person name="Paterson A.H."/>
            <person name="Chalhoub B."/>
            <person name="Wang B."/>
            <person name="Hayward A."/>
            <person name="Sharpe A.G."/>
            <person name="Park B.S."/>
            <person name="Weisshaar B."/>
            <person name="Liu B."/>
            <person name="Li B."/>
            <person name="Liu B."/>
            <person name="Tong C."/>
            <person name="Song C."/>
            <person name="Duran C."/>
            <person name="Peng C."/>
            <person name="Geng C."/>
            <person name="Koh C."/>
            <person name="Lin C."/>
            <person name="Edwards D."/>
            <person name="Mu D."/>
            <person name="Shen D."/>
            <person name="Soumpourou E."/>
            <person name="Li F."/>
            <person name="Fraser F."/>
            <person name="Conant G."/>
            <person name="Lassalle G."/>
            <person name="King G.J."/>
            <person name="Bonnema G."/>
            <person name="Tang H."/>
            <person name="Wang H."/>
            <person name="Belcram H."/>
            <person name="Zhou H."/>
            <person name="Hirakawa H."/>
            <person name="Abe H."/>
            <person name="Guo H."/>
            <person name="Wang H."/>
            <person name="Jin H."/>
            <person name="Parkin I.A."/>
            <person name="Batley J."/>
            <person name="Kim J.S."/>
            <person name="Just J."/>
            <person name="Li J."/>
            <person name="Xu J."/>
            <person name="Deng J."/>
            <person name="Kim J.A."/>
            <person name="Li J."/>
            <person name="Yu J."/>
            <person name="Meng J."/>
            <person name="Wang J."/>
            <person name="Min J."/>
            <person name="Poulain J."/>
            <person name="Wang J."/>
            <person name="Hatakeyama K."/>
            <person name="Wu K."/>
            <person name="Wang L."/>
            <person name="Fang L."/>
            <person name="Trick M."/>
            <person name="Links M.G."/>
            <person name="Zhao M."/>
            <person name="Jin M."/>
            <person name="Ramchiary N."/>
            <person name="Drou N."/>
            <person name="Berkman P.J."/>
            <person name="Cai Q."/>
            <person name="Huang Q."/>
            <person name="Li R."/>
            <person name="Tabata S."/>
            <person name="Cheng S."/>
            <person name="Zhang S."/>
            <person name="Zhang S."/>
            <person name="Huang S."/>
            <person name="Sato S."/>
            <person name="Sun S."/>
            <person name="Kwon S.J."/>
            <person name="Choi S.R."/>
            <person name="Lee T.H."/>
            <person name="Fan W."/>
            <person name="Zhao X."/>
            <person name="Tan X."/>
            <person name="Xu X."/>
            <person name="Wang Y."/>
            <person name="Qiu Y."/>
            <person name="Yin Y."/>
            <person name="Li Y."/>
            <person name="Du Y."/>
            <person name="Liao Y."/>
            <person name="Lim Y."/>
            <person name="Narusaka Y."/>
            <person name="Wang Y."/>
            <person name="Wang Z."/>
            <person name="Li Z."/>
            <person name="Wang Z."/>
            <person name="Xiong Z."/>
            <person name="Zhang Z."/>
        </authorList>
    </citation>
    <scope>NUCLEOTIDE SEQUENCE [LARGE SCALE GENOMIC DNA]</scope>
    <source>
        <strain evidence="1 2">cv. Chiifu-401-42</strain>
    </source>
</reference>
<dbReference type="HOGENOM" id="CLU_2375793_0_0_1"/>
<keyword evidence="2" id="KW-1185">Reference proteome</keyword>
<evidence type="ECO:0000313" key="1">
    <source>
        <dbReference type="EnsemblPlants" id="Bra036765.1-P"/>
    </source>
</evidence>
<evidence type="ECO:0000313" key="2">
    <source>
        <dbReference type="Proteomes" id="UP000011750"/>
    </source>
</evidence>
<dbReference type="Gramene" id="Bra036765.1">
    <property type="protein sequence ID" value="Bra036765.1-P"/>
    <property type="gene ID" value="Bra036765"/>
</dbReference>
<protein>
    <submittedName>
        <fullName evidence="1">Uncharacterized protein</fullName>
    </submittedName>
</protein>
<reference evidence="1" key="3">
    <citation type="submission" date="2023-03" db="UniProtKB">
        <authorList>
            <consortium name="EnsemblPlants"/>
        </authorList>
    </citation>
    <scope>IDENTIFICATION</scope>
    <source>
        <strain evidence="1">cv. Chiifu-401-42</strain>
    </source>
</reference>
<dbReference type="EnsemblPlants" id="Bra036765.1">
    <property type="protein sequence ID" value="Bra036765.1-P"/>
    <property type="gene ID" value="Bra036765"/>
</dbReference>
<dbReference type="AlphaFoldDB" id="M4F6Q5"/>
<dbReference type="STRING" id="51351.M4F6Q5"/>
<organism evidence="1 2">
    <name type="scientific">Brassica campestris</name>
    <name type="common">Field mustard</name>
    <dbReference type="NCBI Taxonomy" id="3711"/>
    <lineage>
        <taxon>Eukaryota</taxon>
        <taxon>Viridiplantae</taxon>
        <taxon>Streptophyta</taxon>
        <taxon>Embryophyta</taxon>
        <taxon>Tracheophyta</taxon>
        <taxon>Spermatophyta</taxon>
        <taxon>Magnoliopsida</taxon>
        <taxon>eudicotyledons</taxon>
        <taxon>Gunneridae</taxon>
        <taxon>Pentapetalae</taxon>
        <taxon>rosids</taxon>
        <taxon>malvids</taxon>
        <taxon>Brassicales</taxon>
        <taxon>Brassicaceae</taxon>
        <taxon>Brassiceae</taxon>
        <taxon>Brassica</taxon>
    </lineage>
</organism>
<dbReference type="OMA" id="TFRESQQ"/>
<proteinExistence type="predicted"/>
<name>M4F6Q5_BRACM</name>
<dbReference type="Proteomes" id="UP000011750">
    <property type="component" value="Chromosome A08"/>
</dbReference>
<accession>M4F6Q5</accession>
<reference evidence="1 2" key="2">
    <citation type="journal article" date="2018" name="Hortic Res">
        <title>Improved Brassica rapa reference genome by single-molecule sequencing and chromosome conformation capture technologies.</title>
        <authorList>
            <person name="Zhang L."/>
            <person name="Cai X."/>
            <person name="Wu J."/>
            <person name="Liu M."/>
            <person name="Grob S."/>
            <person name="Cheng F."/>
            <person name="Liang J."/>
            <person name="Cai C."/>
            <person name="Liu Z."/>
            <person name="Liu B."/>
            <person name="Wang F."/>
            <person name="Li S."/>
            <person name="Liu F."/>
            <person name="Li X."/>
            <person name="Cheng L."/>
            <person name="Yang W."/>
            <person name="Li M.H."/>
            <person name="Grossniklaus U."/>
            <person name="Zheng H."/>
            <person name="Wang X."/>
        </authorList>
    </citation>
    <scope>NUCLEOTIDE SEQUENCE [LARGE SCALE GENOMIC DNA]</scope>
    <source>
        <strain evidence="1 2">cv. Chiifu-401-42</strain>
    </source>
</reference>